<accession>A0A7T3AA08</accession>
<dbReference type="AlphaFoldDB" id="A0A7T3AA08"/>
<dbReference type="Proteomes" id="UP000594836">
    <property type="component" value="Chromosome"/>
</dbReference>
<dbReference type="InterPro" id="IPR009752">
    <property type="entry name" value="Phage_Mu_GpJ"/>
</dbReference>
<name>A0A7T3AA08_SPHPI</name>
<dbReference type="Pfam" id="PF07030">
    <property type="entry name" value="Phage_Mu_Gp36"/>
    <property type="match status" value="1"/>
</dbReference>
<evidence type="ECO:0000313" key="1">
    <source>
        <dbReference type="EMBL" id="QPT08587.1"/>
    </source>
</evidence>
<dbReference type="EMBL" id="CP065713">
    <property type="protein sequence ID" value="QPT08587.1"/>
    <property type="molecule type" value="Genomic_DNA"/>
</dbReference>
<organism evidence="1 2">
    <name type="scientific">Sphingomonas paucimobilis</name>
    <name type="common">Pseudomonas paucimobilis</name>
    <dbReference type="NCBI Taxonomy" id="13689"/>
    <lineage>
        <taxon>Bacteria</taxon>
        <taxon>Pseudomonadati</taxon>
        <taxon>Pseudomonadota</taxon>
        <taxon>Alphaproteobacteria</taxon>
        <taxon>Sphingomonadales</taxon>
        <taxon>Sphingomonadaceae</taxon>
        <taxon>Sphingomonas</taxon>
    </lineage>
</organism>
<protein>
    <submittedName>
        <fullName evidence="1">DUF1320 domain-containing protein</fullName>
    </submittedName>
</protein>
<evidence type="ECO:0000313" key="2">
    <source>
        <dbReference type="Proteomes" id="UP000594836"/>
    </source>
</evidence>
<gene>
    <name evidence="1" type="ORF">I6G38_18020</name>
</gene>
<reference evidence="1 2" key="1">
    <citation type="submission" date="2020-12" db="EMBL/GenBank/DDBJ databases">
        <title>FDA dAtabase for Regulatory Grade micrObial Sequences (FDA-ARGOS): Supporting development and validation of Infectious Disease Dx tests.</title>
        <authorList>
            <person name="Sproer C."/>
            <person name="Gronow S."/>
            <person name="Severitt S."/>
            <person name="Schroder I."/>
            <person name="Tallon L."/>
            <person name="Sadzewicz L."/>
            <person name="Zhao X."/>
            <person name="Boylan J."/>
            <person name="Ott S."/>
            <person name="Bowen H."/>
            <person name="Vavikolanu K."/>
            <person name="Mehta A."/>
            <person name="Aluvathingal J."/>
            <person name="Nadendla S."/>
            <person name="Lowell S."/>
            <person name="Myers T."/>
            <person name="Yan Y."/>
            <person name="Sichtig H."/>
        </authorList>
    </citation>
    <scope>NUCLEOTIDE SEQUENCE [LARGE SCALE GENOMIC DNA]</scope>
    <source>
        <strain evidence="1 2">FDAARGOS_881</strain>
    </source>
</reference>
<sequence length="135" mass="14488">MYATLADLLACHDERDLIQLTDQSGAGVIDQARVDNAIRAASVIIDGHVAMKYRLGQPAPLLTEIAVALAYHRLSGDTPPDAVVDAKKDAMAMLAKIAAGTIKLDQGEEQLPARPGAIVIAPRDRHFSRDKMDGF</sequence>
<proteinExistence type="predicted"/>
<dbReference type="RefSeq" id="WP_197939124.1">
    <property type="nucleotide sequence ID" value="NZ_CP065713.1"/>
</dbReference>